<dbReference type="AlphaFoldDB" id="A0A438D2Z3"/>
<proteinExistence type="predicted"/>
<evidence type="ECO:0000313" key="1">
    <source>
        <dbReference type="EMBL" id="RVW29849.1"/>
    </source>
</evidence>
<name>A0A438D2Z3_VITVI</name>
<comment type="caution">
    <text evidence="1">The sequence shown here is derived from an EMBL/GenBank/DDBJ whole genome shotgun (WGS) entry which is preliminary data.</text>
</comment>
<dbReference type="EMBL" id="QGNW01001824">
    <property type="protein sequence ID" value="RVW29849.1"/>
    <property type="molecule type" value="Genomic_DNA"/>
</dbReference>
<protein>
    <submittedName>
        <fullName evidence="1">Uncharacterized protein</fullName>
    </submittedName>
</protein>
<reference evidence="1 2" key="1">
    <citation type="journal article" date="2018" name="PLoS Genet.">
        <title>Population sequencing reveals clonal diversity and ancestral inbreeding in the grapevine cultivar Chardonnay.</title>
        <authorList>
            <person name="Roach M.J."/>
            <person name="Johnson D.L."/>
            <person name="Bohlmann J."/>
            <person name="van Vuuren H.J."/>
            <person name="Jones S.J."/>
            <person name="Pretorius I.S."/>
            <person name="Schmidt S.A."/>
            <person name="Borneman A.R."/>
        </authorList>
    </citation>
    <scope>NUCLEOTIDE SEQUENCE [LARGE SCALE GENOMIC DNA]</scope>
    <source>
        <strain evidence="2">cv. Chardonnay</strain>
        <tissue evidence="1">Leaf</tissue>
    </source>
</reference>
<organism evidence="1 2">
    <name type="scientific">Vitis vinifera</name>
    <name type="common">Grape</name>
    <dbReference type="NCBI Taxonomy" id="29760"/>
    <lineage>
        <taxon>Eukaryota</taxon>
        <taxon>Viridiplantae</taxon>
        <taxon>Streptophyta</taxon>
        <taxon>Embryophyta</taxon>
        <taxon>Tracheophyta</taxon>
        <taxon>Spermatophyta</taxon>
        <taxon>Magnoliopsida</taxon>
        <taxon>eudicotyledons</taxon>
        <taxon>Gunneridae</taxon>
        <taxon>Pentapetalae</taxon>
        <taxon>rosids</taxon>
        <taxon>Vitales</taxon>
        <taxon>Vitaceae</taxon>
        <taxon>Viteae</taxon>
        <taxon>Vitis</taxon>
    </lineage>
</organism>
<sequence>MTVAPYQEYVPVLHQDPYSDQLGTQILCTFPESFSIGSICCTALFKIIEQVRVSVHDSIPKLLSHREKQIEEMIQGLTQVPWERVDIHTDLRCKKPYLPALQIPEQLLNEVRVCNVFQKLYILCAFLLGLDFQTEDVLAVNVRV</sequence>
<evidence type="ECO:0000313" key="2">
    <source>
        <dbReference type="Proteomes" id="UP000288805"/>
    </source>
</evidence>
<dbReference type="Proteomes" id="UP000288805">
    <property type="component" value="Unassembled WGS sequence"/>
</dbReference>
<accession>A0A438D2Z3</accession>
<gene>
    <name evidence="1" type="ORF">CK203_087367</name>
</gene>